<dbReference type="SUPFAM" id="SSF100879">
    <property type="entry name" value="Lesion bypass DNA polymerase (Y-family), little finger domain"/>
    <property type="match status" value="1"/>
</dbReference>
<dbReference type="Gene3D" id="3.30.1490.100">
    <property type="entry name" value="DNA polymerase, Y-family, little finger domain"/>
    <property type="match status" value="1"/>
</dbReference>
<dbReference type="Pfam" id="PF11799">
    <property type="entry name" value="IMS_C"/>
    <property type="match status" value="1"/>
</dbReference>
<accession>A0A0R1XJQ7</accession>
<feature type="domain" description="UmuC" evidence="6">
    <location>
        <begin position="20"/>
        <end position="209"/>
    </location>
</feature>
<evidence type="ECO:0000256" key="1">
    <source>
        <dbReference type="ARBA" id="ARBA00010945"/>
    </source>
</evidence>
<gene>
    <name evidence="7" type="ORF">FC83_GL001530</name>
</gene>
<keyword evidence="3" id="KW-0548">Nucleotidyltransferase</keyword>
<dbReference type="RefSeq" id="WP_035451381.1">
    <property type="nucleotide sequence ID" value="NZ_AZGA01000088.1"/>
</dbReference>
<proteinExistence type="inferred from homology"/>
<dbReference type="InterPro" id="IPR001126">
    <property type="entry name" value="UmuC"/>
</dbReference>
<evidence type="ECO:0000313" key="8">
    <source>
        <dbReference type="Proteomes" id="UP000051236"/>
    </source>
</evidence>
<dbReference type="Gene3D" id="1.10.150.20">
    <property type="entry name" value="5' to 3' exonuclease, C-terminal subdomain"/>
    <property type="match status" value="1"/>
</dbReference>
<evidence type="ECO:0000256" key="3">
    <source>
        <dbReference type="ARBA" id="ARBA00022695"/>
    </source>
</evidence>
<evidence type="ECO:0000256" key="5">
    <source>
        <dbReference type="ARBA" id="ARBA00022932"/>
    </source>
</evidence>
<keyword evidence="8" id="KW-1185">Reference proteome</keyword>
<dbReference type="Pfam" id="PF00817">
    <property type="entry name" value="IMS"/>
    <property type="match status" value="1"/>
</dbReference>
<keyword evidence="5 7" id="KW-0239">DNA-directed DNA polymerase</keyword>
<dbReference type="GO" id="GO:0006281">
    <property type="term" value="P:DNA repair"/>
    <property type="evidence" value="ECO:0007669"/>
    <property type="project" value="InterPro"/>
</dbReference>
<comment type="similarity">
    <text evidence="1">Belongs to the DNA polymerase type-Y family.</text>
</comment>
<dbReference type="SUPFAM" id="SSF56672">
    <property type="entry name" value="DNA/RNA polymerases"/>
    <property type="match status" value="1"/>
</dbReference>
<dbReference type="InterPro" id="IPR017961">
    <property type="entry name" value="DNA_pol_Y-fam_little_finger"/>
</dbReference>
<dbReference type="CDD" id="cd01700">
    <property type="entry name" value="PolY_Pol_V_umuC"/>
    <property type="match status" value="1"/>
</dbReference>
<dbReference type="InterPro" id="IPR043502">
    <property type="entry name" value="DNA/RNA_pol_sf"/>
</dbReference>
<comment type="caution">
    <text evidence="7">The sequence shown here is derived from an EMBL/GenBank/DDBJ whole genome shotgun (WGS) entry which is preliminary data.</text>
</comment>
<dbReference type="GO" id="GO:0006260">
    <property type="term" value="P:DNA replication"/>
    <property type="evidence" value="ECO:0007669"/>
    <property type="project" value="UniProtKB-KW"/>
</dbReference>
<dbReference type="PANTHER" id="PTHR11076">
    <property type="entry name" value="DNA REPAIR POLYMERASE UMUC / TRANSFERASE FAMILY MEMBER"/>
    <property type="match status" value="1"/>
</dbReference>
<dbReference type="InterPro" id="IPR050116">
    <property type="entry name" value="DNA_polymerase-Y"/>
</dbReference>
<dbReference type="GO" id="GO:0003887">
    <property type="term" value="F:DNA-directed DNA polymerase activity"/>
    <property type="evidence" value="ECO:0007669"/>
    <property type="project" value="UniProtKB-KW"/>
</dbReference>
<dbReference type="AlphaFoldDB" id="A0A0R1XJQ7"/>
<dbReference type="GO" id="GO:0042276">
    <property type="term" value="P:error-prone translesion synthesis"/>
    <property type="evidence" value="ECO:0007669"/>
    <property type="project" value="TreeGrafter"/>
</dbReference>
<dbReference type="EMBL" id="AZGA01000088">
    <property type="protein sequence ID" value="KRM30399.1"/>
    <property type="molecule type" value="Genomic_DNA"/>
</dbReference>
<keyword evidence="5 7" id="KW-0808">Transferase</keyword>
<dbReference type="Gene3D" id="3.30.70.270">
    <property type="match status" value="1"/>
</dbReference>
<name>A0A0R1XJQ7_9LACO</name>
<evidence type="ECO:0000313" key="7">
    <source>
        <dbReference type="EMBL" id="KRM30399.1"/>
    </source>
</evidence>
<dbReference type="InterPro" id="IPR053848">
    <property type="entry name" value="IMS_HHH_1"/>
</dbReference>
<reference evidence="7 8" key="1">
    <citation type="journal article" date="2015" name="Genome Announc.">
        <title>Expanding the biotechnology potential of lactobacilli through comparative genomics of 213 strains and associated genera.</title>
        <authorList>
            <person name="Sun Z."/>
            <person name="Harris H.M."/>
            <person name="McCann A."/>
            <person name="Guo C."/>
            <person name="Argimon S."/>
            <person name="Zhang W."/>
            <person name="Yang X."/>
            <person name="Jeffery I.B."/>
            <person name="Cooney J.C."/>
            <person name="Kagawa T.F."/>
            <person name="Liu W."/>
            <person name="Song Y."/>
            <person name="Salvetti E."/>
            <person name="Wrobel A."/>
            <person name="Rasinkangas P."/>
            <person name="Parkhill J."/>
            <person name="Rea M.C."/>
            <person name="O'Sullivan O."/>
            <person name="Ritari J."/>
            <person name="Douillard F.P."/>
            <person name="Paul Ross R."/>
            <person name="Yang R."/>
            <person name="Briner A.E."/>
            <person name="Felis G.E."/>
            <person name="de Vos W.M."/>
            <person name="Barrangou R."/>
            <person name="Klaenhammer T.R."/>
            <person name="Caufield P.W."/>
            <person name="Cui Y."/>
            <person name="Zhang H."/>
            <person name="O'Toole P.W."/>
        </authorList>
    </citation>
    <scope>NUCLEOTIDE SEQUENCE [LARGE SCALE GENOMIC DNA]</scope>
    <source>
        <strain evidence="7 8">DSM 18527</strain>
    </source>
</reference>
<dbReference type="Gene3D" id="3.40.1170.60">
    <property type="match status" value="1"/>
</dbReference>
<dbReference type="STRING" id="1423734.FC83_GL001530"/>
<dbReference type="Pfam" id="PF21999">
    <property type="entry name" value="IMS_HHH_1"/>
    <property type="match status" value="1"/>
</dbReference>
<dbReference type="Proteomes" id="UP000051236">
    <property type="component" value="Unassembled WGS sequence"/>
</dbReference>
<dbReference type="GO" id="GO:0009432">
    <property type="term" value="P:SOS response"/>
    <property type="evidence" value="ECO:0007669"/>
    <property type="project" value="TreeGrafter"/>
</dbReference>
<dbReference type="OrthoDB" id="9808813at2"/>
<evidence type="ECO:0000256" key="2">
    <source>
        <dbReference type="ARBA" id="ARBA00022457"/>
    </source>
</evidence>
<dbReference type="InterPro" id="IPR043128">
    <property type="entry name" value="Rev_trsase/Diguanyl_cyclase"/>
</dbReference>
<dbReference type="PANTHER" id="PTHR11076:SF35">
    <property type="entry name" value="DNA REPAIR PROTEIN HOMOLOG YOBH"/>
    <property type="match status" value="1"/>
</dbReference>
<dbReference type="GO" id="GO:0005829">
    <property type="term" value="C:cytosol"/>
    <property type="evidence" value="ECO:0007669"/>
    <property type="project" value="TreeGrafter"/>
</dbReference>
<dbReference type="GO" id="GO:0003684">
    <property type="term" value="F:damaged DNA binding"/>
    <property type="evidence" value="ECO:0007669"/>
    <property type="project" value="InterPro"/>
</dbReference>
<sequence length="431" mass="48459">MPNTERTPLSDPRALPRRDMLCIDCKSFYASTEAVKHGMNPLGANIAVLSREESQGGLILAASPYSKSHYHVGLGTRKYEIRPDMNLEFVEPHMADYIHKNLEINHIYRQFTDDIHWFPYSIDESFLDVSGSHRLFGSNWDIASAIQQKVLDQTGIVTTVGMGPNMLLAKLALDNAAKEAAPWKAYWDYDQVADTVWQIPKLDAMWGIGSRYAKRLKALGIYSVYDLAHADVNLLKKRFGVMGEQLYYHAWGIDYANLERRYLVRSENKGYGNSQVLMRDYVTLGDCLTVLKETAAQVATRLRQHHVQTSVVGIGIGYANEGNKHFSAQMKLSPTNLTNELQAAVAYLFQKKWNGTPIRNVGVRCSRISKQLGLQLNLFQDQQKTVNRANLDQIIDKIQVRFGYKALMRASSLTQGGTAISRSSLVGGHQA</sequence>
<dbReference type="PATRIC" id="fig|1423734.3.peg.1548"/>
<dbReference type="InterPro" id="IPR036775">
    <property type="entry name" value="DNA_pol_Y-fam_lit_finger_sf"/>
</dbReference>
<evidence type="ECO:0000259" key="6">
    <source>
        <dbReference type="PROSITE" id="PS50173"/>
    </source>
</evidence>
<dbReference type="PROSITE" id="PS50173">
    <property type="entry name" value="UMUC"/>
    <property type="match status" value="1"/>
</dbReference>
<organism evidence="7 8">
    <name type="scientific">Agrilactobacillus composti DSM 18527 = JCM 14202</name>
    <dbReference type="NCBI Taxonomy" id="1423734"/>
    <lineage>
        <taxon>Bacteria</taxon>
        <taxon>Bacillati</taxon>
        <taxon>Bacillota</taxon>
        <taxon>Bacilli</taxon>
        <taxon>Lactobacillales</taxon>
        <taxon>Lactobacillaceae</taxon>
        <taxon>Agrilactobacillus</taxon>
    </lineage>
</organism>
<dbReference type="eggNOG" id="COG0389">
    <property type="taxonomic scope" value="Bacteria"/>
</dbReference>
<protein>
    <submittedName>
        <fullName evidence="7">DNA-directed DNA polymerase</fullName>
    </submittedName>
</protein>
<evidence type="ECO:0000256" key="4">
    <source>
        <dbReference type="ARBA" id="ARBA00022705"/>
    </source>
</evidence>
<keyword evidence="4" id="KW-0235">DNA replication</keyword>
<keyword evidence="2" id="KW-0515">Mutator protein</keyword>